<dbReference type="InterPro" id="IPR007353">
    <property type="entry name" value="DUF421"/>
</dbReference>
<comment type="caution">
    <text evidence="10">The sequence shown here is derived from an EMBL/GenBank/DDBJ whole genome shotgun (WGS) entry which is preliminary data.</text>
</comment>
<keyword evidence="11" id="KW-1185">Reference proteome</keyword>
<dbReference type="RefSeq" id="WP_377555199.1">
    <property type="nucleotide sequence ID" value="NZ_JBHUHQ010000009.1"/>
</dbReference>
<dbReference type="PANTHER" id="PTHR34582">
    <property type="entry name" value="UPF0702 TRANSMEMBRANE PROTEIN YCAP"/>
    <property type="match status" value="1"/>
</dbReference>
<dbReference type="Pfam" id="PF04239">
    <property type="entry name" value="DUF421"/>
    <property type="match status" value="1"/>
</dbReference>
<keyword evidence="6 7" id="KW-0472">Membrane</keyword>
<organism evidence="10 11">
    <name type="scientific">Ornithinibacillus salinisoli</name>
    <dbReference type="NCBI Taxonomy" id="1848459"/>
    <lineage>
        <taxon>Bacteria</taxon>
        <taxon>Bacillati</taxon>
        <taxon>Bacillota</taxon>
        <taxon>Bacilli</taxon>
        <taxon>Bacillales</taxon>
        <taxon>Bacillaceae</taxon>
        <taxon>Ornithinibacillus</taxon>
    </lineage>
</organism>
<evidence type="ECO:0000259" key="8">
    <source>
        <dbReference type="Pfam" id="PF04239"/>
    </source>
</evidence>
<comment type="similarity">
    <text evidence="2">Belongs to the UPF0702 family.</text>
</comment>
<evidence type="ECO:0000256" key="1">
    <source>
        <dbReference type="ARBA" id="ARBA00004651"/>
    </source>
</evidence>
<feature type="transmembrane region" description="Helical" evidence="7">
    <location>
        <begin position="60"/>
        <end position="82"/>
    </location>
</feature>
<comment type="subcellular location">
    <subcellularLocation>
        <location evidence="1">Cell membrane</location>
        <topology evidence="1">Multi-pass membrane protein</topology>
    </subcellularLocation>
</comment>
<dbReference type="Gene3D" id="3.30.240.20">
    <property type="entry name" value="bsu07140 like domains"/>
    <property type="match status" value="2"/>
</dbReference>
<feature type="domain" description="YetF-like N-terminal transmembrane" evidence="9">
    <location>
        <begin position="6"/>
        <end position="79"/>
    </location>
</feature>
<gene>
    <name evidence="10" type="ORF">ACFSJF_04180</name>
</gene>
<dbReference type="EMBL" id="JBHUHQ010000009">
    <property type="protein sequence ID" value="MFD2043473.1"/>
    <property type="molecule type" value="Genomic_DNA"/>
</dbReference>
<name>A0ABW4VV79_9BACI</name>
<keyword evidence="5 7" id="KW-1133">Transmembrane helix</keyword>
<evidence type="ECO:0000256" key="6">
    <source>
        <dbReference type="ARBA" id="ARBA00023136"/>
    </source>
</evidence>
<dbReference type="Proteomes" id="UP001597383">
    <property type="component" value="Unassembled WGS sequence"/>
</dbReference>
<evidence type="ECO:0000256" key="7">
    <source>
        <dbReference type="SAM" id="Phobius"/>
    </source>
</evidence>
<keyword evidence="3" id="KW-1003">Cell membrane</keyword>
<evidence type="ECO:0000256" key="4">
    <source>
        <dbReference type="ARBA" id="ARBA00022692"/>
    </source>
</evidence>
<dbReference type="Pfam" id="PF20730">
    <property type="entry name" value="YetF_N"/>
    <property type="match status" value="1"/>
</dbReference>
<reference evidence="11" key="1">
    <citation type="journal article" date="2019" name="Int. J. Syst. Evol. Microbiol.">
        <title>The Global Catalogue of Microorganisms (GCM) 10K type strain sequencing project: providing services to taxonomists for standard genome sequencing and annotation.</title>
        <authorList>
            <consortium name="The Broad Institute Genomics Platform"/>
            <consortium name="The Broad Institute Genome Sequencing Center for Infectious Disease"/>
            <person name="Wu L."/>
            <person name="Ma J."/>
        </authorList>
    </citation>
    <scope>NUCLEOTIDE SEQUENCE [LARGE SCALE GENOMIC DNA]</scope>
    <source>
        <strain evidence="11">R28</strain>
    </source>
</reference>
<keyword evidence="4 7" id="KW-0812">Transmembrane</keyword>
<protein>
    <submittedName>
        <fullName evidence="10">DUF421 domain-containing protein</fullName>
    </submittedName>
</protein>
<evidence type="ECO:0000313" key="10">
    <source>
        <dbReference type="EMBL" id="MFD2043473.1"/>
    </source>
</evidence>
<proteinExistence type="inferred from homology"/>
<sequence length="227" mass="26014">MELSFIDVSLKIIIGFFLLFFITKILGKTTINQLTPFDFITAIVLSELLGNGIYEDKVSMIYIIYTVLLWGILMISMEKILLKYKSLRGLLESNPSIIIRDGKIDRHQLKKNRMNINQLLSLLRQSEIFSIREVAFAILESNGAISVLKKHLYQKVTIEDLKLPPQPTDLSTTLIMDGEVIEDNIRSLGFDETWLQKQLVTKGINSSEKVLYADWIPNNGIYVIPYE</sequence>
<dbReference type="InterPro" id="IPR048454">
    <property type="entry name" value="YetF_N"/>
</dbReference>
<evidence type="ECO:0000313" key="11">
    <source>
        <dbReference type="Proteomes" id="UP001597383"/>
    </source>
</evidence>
<feature type="domain" description="YetF C-terminal" evidence="8">
    <location>
        <begin position="83"/>
        <end position="215"/>
    </location>
</feature>
<dbReference type="PANTHER" id="PTHR34582:SF5">
    <property type="entry name" value="UPF0702 TRANSMEMBRANE PROTEIN YETF"/>
    <property type="match status" value="1"/>
</dbReference>
<accession>A0ABW4VV79</accession>
<evidence type="ECO:0000259" key="9">
    <source>
        <dbReference type="Pfam" id="PF20730"/>
    </source>
</evidence>
<evidence type="ECO:0000256" key="3">
    <source>
        <dbReference type="ARBA" id="ARBA00022475"/>
    </source>
</evidence>
<dbReference type="InterPro" id="IPR023090">
    <property type="entry name" value="UPF0702_alpha/beta_dom_sf"/>
</dbReference>
<evidence type="ECO:0000256" key="5">
    <source>
        <dbReference type="ARBA" id="ARBA00022989"/>
    </source>
</evidence>
<feature type="transmembrane region" description="Helical" evidence="7">
    <location>
        <begin position="6"/>
        <end position="27"/>
    </location>
</feature>
<evidence type="ECO:0000256" key="2">
    <source>
        <dbReference type="ARBA" id="ARBA00006448"/>
    </source>
</evidence>